<evidence type="ECO:0000313" key="2">
    <source>
        <dbReference type="EMBL" id="GCA72399.1"/>
    </source>
</evidence>
<reference evidence="2 3" key="1">
    <citation type="submission" date="2018-09" db="EMBL/GenBank/DDBJ databases">
        <title>Evolutionary history of phycoerythrin pigmentation in the water bloom-forming cyanobacterium Microcystis aeruginosa.</title>
        <authorList>
            <person name="Tanabe Y."/>
            <person name="Tanabe Y."/>
            <person name="Yamaguchi H."/>
        </authorList>
    </citation>
    <scope>NUCLEOTIDE SEQUENCE [LARGE SCALE GENOMIC DNA]</scope>
    <source>
        <strain evidence="2 3">NIES-2519</strain>
    </source>
</reference>
<proteinExistence type="predicted"/>
<feature type="region of interest" description="Disordered" evidence="1">
    <location>
        <begin position="1"/>
        <end position="20"/>
    </location>
</feature>
<dbReference type="Proteomes" id="UP000323569">
    <property type="component" value="Unassembled WGS sequence"/>
</dbReference>
<evidence type="ECO:0000256" key="1">
    <source>
        <dbReference type="SAM" id="MobiDB-lite"/>
    </source>
</evidence>
<feature type="compositionally biased region" description="Basic and acidic residues" evidence="1">
    <location>
        <begin position="1"/>
        <end position="15"/>
    </location>
</feature>
<protein>
    <submittedName>
        <fullName evidence="2">Uncharacterized protein</fullName>
    </submittedName>
</protein>
<accession>A0A5A5RC50</accession>
<name>A0A5A5RC50_MICAE</name>
<organism evidence="2 3">
    <name type="scientific">Microcystis aeruginosa NIES-2519</name>
    <dbReference type="NCBI Taxonomy" id="2303981"/>
    <lineage>
        <taxon>Bacteria</taxon>
        <taxon>Bacillati</taxon>
        <taxon>Cyanobacteriota</taxon>
        <taxon>Cyanophyceae</taxon>
        <taxon>Oscillatoriophycideae</taxon>
        <taxon>Chroococcales</taxon>
        <taxon>Microcystaceae</taxon>
        <taxon>Microcystis</taxon>
    </lineage>
</organism>
<gene>
    <name evidence="2" type="ORF">MiYa_03950</name>
</gene>
<comment type="caution">
    <text evidence="2">The sequence shown here is derived from an EMBL/GenBank/DDBJ whole genome shotgun (WGS) entry which is preliminary data.</text>
</comment>
<dbReference type="EMBL" id="BHVO01000100">
    <property type="protein sequence ID" value="GCA72399.1"/>
    <property type="molecule type" value="Genomic_DNA"/>
</dbReference>
<dbReference type="AlphaFoldDB" id="A0A5A5RC50"/>
<evidence type="ECO:0000313" key="3">
    <source>
        <dbReference type="Proteomes" id="UP000323569"/>
    </source>
</evidence>
<sequence>MTSTEKQAKKLEIKPRTQMSPMLEKNCLLLSGDESYE</sequence>